<evidence type="ECO:0000256" key="1">
    <source>
        <dbReference type="ARBA" id="ARBA00004137"/>
    </source>
</evidence>
<evidence type="ECO:0000256" key="9">
    <source>
        <dbReference type="ARBA" id="ARBA00023315"/>
    </source>
</evidence>
<evidence type="ECO:0000259" key="14">
    <source>
        <dbReference type="SMART" id="SM00563"/>
    </source>
</evidence>
<dbReference type="InterPro" id="IPR002123">
    <property type="entry name" value="Plipid/glycerol_acylTrfase"/>
</dbReference>
<dbReference type="WBParaSite" id="SVE_1738600.1">
    <property type="protein sequence ID" value="SVE_1738600.1"/>
    <property type="gene ID" value="SVE_1738600"/>
</dbReference>
<keyword evidence="4" id="KW-1000">Mitochondrion outer membrane</keyword>
<evidence type="ECO:0000256" key="4">
    <source>
        <dbReference type="ARBA" id="ARBA00022787"/>
    </source>
</evidence>
<comment type="similarity">
    <text evidence="2 13">Belongs to the taffazin family.</text>
</comment>
<dbReference type="AlphaFoldDB" id="A0A0K0FY60"/>
<evidence type="ECO:0000313" key="15">
    <source>
        <dbReference type="Proteomes" id="UP000035680"/>
    </source>
</evidence>
<dbReference type="CDD" id="cd07989">
    <property type="entry name" value="LPLAT_AGPAT-like"/>
    <property type="match status" value="1"/>
</dbReference>
<dbReference type="Proteomes" id="UP000035680">
    <property type="component" value="Unassembled WGS sequence"/>
</dbReference>
<dbReference type="GO" id="GO:0007007">
    <property type="term" value="P:inner mitochondrial membrane organization"/>
    <property type="evidence" value="ECO:0007669"/>
    <property type="project" value="TreeGrafter"/>
</dbReference>
<keyword evidence="7" id="KW-0496">Mitochondrion</keyword>
<dbReference type="SMART" id="SM00563">
    <property type="entry name" value="PlsC"/>
    <property type="match status" value="1"/>
</dbReference>
<evidence type="ECO:0000256" key="6">
    <source>
        <dbReference type="ARBA" id="ARBA00023098"/>
    </source>
</evidence>
<evidence type="ECO:0000256" key="2">
    <source>
        <dbReference type="ARBA" id="ARBA00010524"/>
    </source>
</evidence>
<dbReference type="PANTHER" id="PTHR12497">
    <property type="entry name" value="TAZ PROTEIN TAFAZZIN"/>
    <property type="match status" value="1"/>
</dbReference>
<organism evidence="15 16">
    <name type="scientific">Strongyloides venezuelensis</name>
    <name type="common">Threadworm</name>
    <dbReference type="NCBI Taxonomy" id="75913"/>
    <lineage>
        <taxon>Eukaryota</taxon>
        <taxon>Metazoa</taxon>
        <taxon>Ecdysozoa</taxon>
        <taxon>Nematoda</taxon>
        <taxon>Chromadorea</taxon>
        <taxon>Rhabditida</taxon>
        <taxon>Tylenchina</taxon>
        <taxon>Panagrolaimomorpha</taxon>
        <taxon>Strongyloidoidea</taxon>
        <taxon>Strongyloididae</taxon>
        <taxon>Strongyloides</taxon>
    </lineage>
</organism>
<keyword evidence="8" id="KW-0472">Membrane</keyword>
<evidence type="ECO:0000256" key="12">
    <source>
        <dbReference type="ARBA" id="ARBA00049543"/>
    </source>
</evidence>
<dbReference type="STRING" id="75913.A0A0K0FY60"/>
<accession>A0A0K0FY60</accession>
<reference evidence="15" key="1">
    <citation type="submission" date="2014-07" db="EMBL/GenBank/DDBJ databases">
        <authorList>
            <person name="Martin A.A"/>
            <person name="De Silva N."/>
        </authorList>
    </citation>
    <scope>NUCLEOTIDE SEQUENCE</scope>
</reference>
<dbReference type="GO" id="GO:0035965">
    <property type="term" value="P:cardiolipin acyl-chain remodeling"/>
    <property type="evidence" value="ECO:0007669"/>
    <property type="project" value="TreeGrafter"/>
</dbReference>
<evidence type="ECO:0000313" key="16">
    <source>
        <dbReference type="WBParaSite" id="SVE_1738600.1"/>
    </source>
</evidence>
<dbReference type="Pfam" id="PF01553">
    <property type="entry name" value="Acyltransferase"/>
    <property type="match status" value="1"/>
</dbReference>
<evidence type="ECO:0000256" key="5">
    <source>
        <dbReference type="ARBA" id="ARBA00022792"/>
    </source>
</evidence>
<reference evidence="16" key="2">
    <citation type="submission" date="2015-08" db="UniProtKB">
        <authorList>
            <consortium name="WormBaseParasite"/>
        </authorList>
    </citation>
    <scope>IDENTIFICATION</scope>
</reference>
<dbReference type="PANTHER" id="PTHR12497:SF0">
    <property type="entry name" value="TAFAZZIN"/>
    <property type="match status" value="1"/>
</dbReference>
<dbReference type="GO" id="GO:0047184">
    <property type="term" value="F:1-acylglycerophosphocholine O-acyltransferase activity"/>
    <property type="evidence" value="ECO:0007669"/>
    <property type="project" value="TreeGrafter"/>
</dbReference>
<dbReference type="SUPFAM" id="SSF69593">
    <property type="entry name" value="Glycerol-3-phosphate (1)-acyltransferase"/>
    <property type="match status" value="1"/>
</dbReference>
<comment type="catalytic activity">
    <reaction evidence="11">
        <text>1'-[1,2-diacyl-sn-glycero-3-phospho],3'-[1-acyl-sn-glycero-3-phospho]-glycerol + a 1,2-diacyl-sn-glycero-3-phosphocholine = a cardiolipin + a 1-acyl-sn-glycero-3-phosphocholine</text>
        <dbReference type="Rhea" id="RHEA:33731"/>
        <dbReference type="ChEBI" id="CHEBI:57643"/>
        <dbReference type="ChEBI" id="CHEBI:58168"/>
        <dbReference type="ChEBI" id="CHEBI:62237"/>
        <dbReference type="ChEBI" id="CHEBI:64743"/>
    </reaction>
    <physiologicalReaction direction="left-to-right" evidence="11">
        <dbReference type="Rhea" id="RHEA:33732"/>
    </physiologicalReaction>
    <physiologicalReaction direction="right-to-left" evidence="11">
        <dbReference type="Rhea" id="RHEA:33733"/>
    </physiologicalReaction>
</comment>
<proteinExistence type="inferred from homology"/>
<comment type="catalytic activity">
    <reaction evidence="12">
        <text>1,2-di-(9Z-octadecenoyl)-sn-glycero-3-phosphocholine + 1-hexadecanoyl-sn-glycero-3-phosphocholine = 1-hexadecanoyl-2-(9Z-octadecenoyl)-sn-glycero-3-phosphocholine + 1-(9Z-octadecenoyl)-sn-glycero-3-phosphocholine</text>
        <dbReference type="Rhea" id="RHEA:43816"/>
        <dbReference type="ChEBI" id="CHEBI:28610"/>
        <dbReference type="ChEBI" id="CHEBI:72998"/>
        <dbReference type="ChEBI" id="CHEBI:73001"/>
        <dbReference type="ChEBI" id="CHEBI:74669"/>
    </reaction>
    <physiologicalReaction direction="left-to-right" evidence="12">
        <dbReference type="Rhea" id="RHEA:43817"/>
    </physiologicalReaction>
    <physiologicalReaction direction="right-to-left" evidence="12">
        <dbReference type="Rhea" id="RHEA:43818"/>
    </physiologicalReaction>
</comment>
<evidence type="ECO:0000256" key="8">
    <source>
        <dbReference type="ARBA" id="ARBA00023136"/>
    </source>
</evidence>
<keyword evidence="6" id="KW-0443">Lipid metabolism</keyword>
<feature type="domain" description="Phospholipid/glycerol acyltransferase" evidence="14">
    <location>
        <begin position="72"/>
        <end position="196"/>
    </location>
</feature>
<comment type="subcellular location">
    <subcellularLocation>
        <location evidence="1">Mitochondrion inner membrane</location>
        <topology evidence="1">Peripheral membrane protein</topology>
        <orientation evidence="1">Intermembrane side</orientation>
    </subcellularLocation>
    <subcellularLocation>
        <location evidence="10">Mitochondrion outer membrane</location>
        <topology evidence="10">Peripheral membrane protein</topology>
        <orientation evidence="10">Intermembrane side</orientation>
    </subcellularLocation>
</comment>
<name>A0A0K0FY60_STRVS</name>
<keyword evidence="3" id="KW-0808">Transferase</keyword>
<keyword evidence="9" id="KW-0012">Acyltransferase</keyword>
<evidence type="ECO:0000256" key="10">
    <source>
        <dbReference type="ARBA" id="ARBA00024323"/>
    </source>
</evidence>
<protein>
    <recommendedName>
        <fullName evidence="13">Tafazzin family protein</fullName>
    </recommendedName>
</protein>
<evidence type="ECO:0000256" key="11">
    <source>
        <dbReference type="ARBA" id="ARBA00047906"/>
    </source>
</evidence>
<keyword evidence="5" id="KW-0999">Mitochondrion inner membrane</keyword>
<dbReference type="GO" id="GO:0005743">
    <property type="term" value="C:mitochondrial inner membrane"/>
    <property type="evidence" value="ECO:0007669"/>
    <property type="project" value="UniProtKB-SubCell"/>
</dbReference>
<evidence type="ECO:0000256" key="7">
    <source>
        <dbReference type="ARBA" id="ARBA00023128"/>
    </source>
</evidence>
<dbReference type="GO" id="GO:0005741">
    <property type="term" value="C:mitochondrial outer membrane"/>
    <property type="evidence" value="ECO:0007669"/>
    <property type="project" value="UniProtKB-SubCell"/>
</dbReference>
<evidence type="ECO:0000256" key="3">
    <source>
        <dbReference type="ARBA" id="ARBA00022679"/>
    </source>
</evidence>
<dbReference type="PRINTS" id="PR00979">
    <property type="entry name" value="TAFAZZIN"/>
</dbReference>
<evidence type="ECO:0000256" key="13">
    <source>
        <dbReference type="RuleBase" id="RU365062"/>
    </source>
</evidence>
<sequence length="266" mass="30477">MNLKDIEKPLVSQFKYPWPFPKKECSLRAFTAMTTTLVFLFPKLLFAYGINKVNIYGKEKFLKCLEDGSRPLITIANHRCNIDDPLMWSAILTCSEFFRNISRFRFVLAASDICFTNSIFTKFFAAGRCVPCVRGEGVFQKGMDFCIEKLNENKWVHVFPEGRVETKPIRIKWGVGRLVDQCRVPPTVIPIWINGMDKIWKNNRPGFGNTVEIIIGDPIDMAPYIIALPSSINEIERRKLITDFLQDKLLSTGNVSLGIEPDFLKL</sequence>
<keyword evidence="15" id="KW-1185">Reference proteome</keyword>
<dbReference type="InterPro" id="IPR000872">
    <property type="entry name" value="Tafazzin"/>
</dbReference>